<organism evidence="2 3">
    <name type="scientific">Amycolatopsis regifaucium</name>
    <dbReference type="NCBI Taxonomy" id="546365"/>
    <lineage>
        <taxon>Bacteria</taxon>
        <taxon>Bacillati</taxon>
        <taxon>Actinomycetota</taxon>
        <taxon>Actinomycetes</taxon>
        <taxon>Pseudonocardiales</taxon>
        <taxon>Pseudonocardiaceae</taxon>
        <taxon>Amycolatopsis</taxon>
    </lineage>
</organism>
<evidence type="ECO:0000313" key="2">
    <source>
        <dbReference type="EMBL" id="KZB79211.1"/>
    </source>
</evidence>
<dbReference type="SUPFAM" id="SSF54427">
    <property type="entry name" value="NTF2-like"/>
    <property type="match status" value="2"/>
</dbReference>
<keyword evidence="1" id="KW-0732">Signal</keyword>
<reference evidence="2 3" key="1">
    <citation type="submission" date="2015-12" db="EMBL/GenBank/DDBJ databases">
        <title>Amycolatopsis regifaucium genome sequencing and assembly.</title>
        <authorList>
            <person name="Mayilraj S."/>
        </authorList>
    </citation>
    <scope>NUCLEOTIDE SEQUENCE [LARGE SCALE GENOMIC DNA]</scope>
    <source>
        <strain evidence="2 3">GY080</strain>
    </source>
</reference>
<dbReference type="EMBL" id="LQCI01000052">
    <property type="protein sequence ID" value="KZB79211.1"/>
    <property type="molecule type" value="Genomic_DNA"/>
</dbReference>
<dbReference type="InterPro" id="IPR032710">
    <property type="entry name" value="NTF2-like_dom_sf"/>
</dbReference>
<dbReference type="AlphaFoldDB" id="A0A154M3M0"/>
<name>A0A154M3M0_9PSEU</name>
<evidence type="ECO:0008006" key="4">
    <source>
        <dbReference type="Google" id="ProtNLM"/>
    </source>
</evidence>
<sequence length="337" mass="36616">MIGENPMRVSRFIPALTAALLSCVVLATSANAEPLARQPDRTTAEVPSNVRQFMDAYRDWGRNAQDVGAYLNLFVQDGTARLWDSGLETPRDWAGIKSQIEGVLRLVPDYVFVPETVTSDPDGRVVFIEALNTGTIKGKPVSFKTMHRLVLGDPAAGKDSARVQDGRRFWDQVNMFRPVEDPANPLRNLFEGITSSSTDPAPGIPLPPRVRQLAWNREAAGILVAGVDGTATLQGPGLTAPISGRRAMTDYLDRLFGAVRDVQLEPRATVSAGGTEYREWVGTAVALGGADPRTISFSLVERTVKTATGTAWSLHFDTLDLIASVQTVKELRARIFG</sequence>
<protein>
    <recommendedName>
        <fullName evidence="4">SnoaL-like domain-containing protein</fullName>
    </recommendedName>
</protein>
<evidence type="ECO:0000256" key="1">
    <source>
        <dbReference type="SAM" id="SignalP"/>
    </source>
</evidence>
<proteinExistence type="predicted"/>
<gene>
    <name evidence="2" type="ORF">AVL48_16555</name>
</gene>
<comment type="caution">
    <text evidence="2">The sequence shown here is derived from an EMBL/GenBank/DDBJ whole genome shotgun (WGS) entry which is preliminary data.</text>
</comment>
<feature type="chain" id="PRO_5007597330" description="SnoaL-like domain-containing protein" evidence="1">
    <location>
        <begin position="33"/>
        <end position="337"/>
    </location>
</feature>
<feature type="signal peptide" evidence="1">
    <location>
        <begin position="1"/>
        <end position="32"/>
    </location>
</feature>
<dbReference type="Proteomes" id="UP000076321">
    <property type="component" value="Unassembled WGS sequence"/>
</dbReference>
<dbReference type="Gene3D" id="3.10.450.50">
    <property type="match status" value="2"/>
</dbReference>
<accession>A0A154M3M0</accession>
<evidence type="ECO:0000313" key="3">
    <source>
        <dbReference type="Proteomes" id="UP000076321"/>
    </source>
</evidence>